<feature type="compositionally biased region" description="Acidic residues" evidence="1">
    <location>
        <begin position="171"/>
        <end position="181"/>
    </location>
</feature>
<dbReference type="Pfam" id="PF00621">
    <property type="entry name" value="RhoGEF"/>
    <property type="match status" value="2"/>
</dbReference>
<dbReference type="InterPro" id="IPR035899">
    <property type="entry name" value="DBL_dom_sf"/>
</dbReference>
<protein>
    <recommendedName>
        <fullName evidence="2">DH domain-containing protein</fullName>
    </recommendedName>
</protein>
<dbReference type="InterPro" id="IPR000219">
    <property type="entry name" value="DH_dom"/>
</dbReference>
<dbReference type="Proteomes" id="UP001201163">
    <property type="component" value="Unassembled WGS sequence"/>
</dbReference>
<feature type="compositionally biased region" description="Polar residues" evidence="1">
    <location>
        <begin position="46"/>
        <end position="76"/>
    </location>
</feature>
<dbReference type="GO" id="GO:0005085">
    <property type="term" value="F:guanyl-nucleotide exchange factor activity"/>
    <property type="evidence" value="ECO:0007669"/>
    <property type="project" value="InterPro"/>
</dbReference>
<evidence type="ECO:0000313" key="4">
    <source>
        <dbReference type="Proteomes" id="UP001201163"/>
    </source>
</evidence>
<feature type="compositionally biased region" description="Pro residues" evidence="1">
    <location>
        <begin position="31"/>
        <end position="41"/>
    </location>
</feature>
<feature type="region of interest" description="Disordered" evidence="1">
    <location>
        <begin position="436"/>
        <end position="484"/>
    </location>
</feature>
<comment type="caution">
    <text evidence="3">The sequence shown here is derived from an EMBL/GenBank/DDBJ whole genome shotgun (WGS) entry which is preliminary data.</text>
</comment>
<dbReference type="PANTHER" id="PTHR45818">
    <property type="entry name" value="PROTEIN VAV"/>
    <property type="match status" value="1"/>
</dbReference>
<feature type="domain" description="DH" evidence="2">
    <location>
        <begin position="205"/>
        <end position="545"/>
    </location>
</feature>
<evidence type="ECO:0000256" key="1">
    <source>
        <dbReference type="SAM" id="MobiDB-lite"/>
    </source>
</evidence>
<dbReference type="EMBL" id="JAKELL010000004">
    <property type="protein sequence ID" value="KAH8999185.1"/>
    <property type="molecule type" value="Genomic_DNA"/>
</dbReference>
<dbReference type="Gene3D" id="1.20.900.10">
    <property type="entry name" value="Dbl homology (DH) domain"/>
    <property type="match status" value="2"/>
</dbReference>
<proteinExistence type="predicted"/>
<organism evidence="3 4">
    <name type="scientific">Lactarius akahatsu</name>
    <dbReference type="NCBI Taxonomy" id="416441"/>
    <lineage>
        <taxon>Eukaryota</taxon>
        <taxon>Fungi</taxon>
        <taxon>Dikarya</taxon>
        <taxon>Basidiomycota</taxon>
        <taxon>Agaricomycotina</taxon>
        <taxon>Agaricomycetes</taxon>
        <taxon>Russulales</taxon>
        <taxon>Russulaceae</taxon>
        <taxon>Lactarius</taxon>
    </lineage>
</organism>
<evidence type="ECO:0000313" key="3">
    <source>
        <dbReference type="EMBL" id="KAH8999185.1"/>
    </source>
</evidence>
<dbReference type="PANTHER" id="PTHR45818:SF3">
    <property type="entry name" value="PROTEIN VAV"/>
    <property type="match status" value="1"/>
</dbReference>
<feature type="region of interest" description="Disordered" evidence="1">
    <location>
        <begin position="1"/>
        <end position="83"/>
    </location>
</feature>
<dbReference type="SUPFAM" id="SSF48065">
    <property type="entry name" value="DBL homology domain (DH-domain)"/>
    <property type="match status" value="1"/>
</dbReference>
<feature type="compositionally biased region" description="Basic and acidic residues" evidence="1">
    <location>
        <begin position="475"/>
        <end position="484"/>
    </location>
</feature>
<feature type="region of interest" description="Disordered" evidence="1">
    <location>
        <begin position="171"/>
        <end position="199"/>
    </location>
</feature>
<evidence type="ECO:0000259" key="2">
    <source>
        <dbReference type="PROSITE" id="PS50010"/>
    </source>
</evidence>
<dbReference type="PROSITE" id="PS50010">
    <property type="entry name" value="DH_2"/>
    <property type="match status" value="1"/>
</dbReference>
<dbReference type="GO" id="GO:0005737">
    <property type="term" value="C:cytoplasm"/>
    <property type="evidence" value="ECO:0007669"/>
    <property type="project" value="TreeGrafter"/>
</dbReference>
<keyword evidence="4" id="KW-1185">Reference proteome</keyword>
<dbReference type="AlphaFoldDB" id="A0AAD4LNB4"/>
<name>A0AAD4LNB4_9AGAM</name>
<sequence length="635" mass="69799">MSLTLLPPLQPPSPPRPPRRSPFSLQFLPLAPIPSTPPAFTPSPSQEWSQLHHTTPDTTPRSNTVSVYSTPLTAPQSPTPLPAWKAVPPTPPAFYPLSPPSNPPVRRRTHPRPASAILSGTDAAAAQRRMSLPARVIRTAVAMTPPSAFRTHERRSSLGSAARKLFHIESDDALSDDDDDIPLPPSPRGQSSVEDELIPKRGLSQRQHALLELLVSERTYLTDLRVLVNVYLEQLPMLVSPKSLVLPLLSPSYSASFAFGRPEEALKDRERDKDREKRSLLSDTELSAVRRNAAKLLELHEALSPMLADAVRASGWVTGLNALEGSGDVGSEPSSDDDVDAEERFESALRSVAALFTSHATLFNVYEVFCAEHPGALEIVNGLRHKRPVEWDAFERHCTTLIAANLARADDSAQGHSGVEASHLKDQHIDADISKEEELSQHPTSSSDGHPHFPQGHPRSSRDLKRGTGTIGRNARKERPTERDPRLRLQFTDYLIKPVQRICKYPLLLGALTFERRPQASTEADAVVMDAKQSMMGVAALVDNANLSHLQLQQTSRIGARLSAPAAVLTFIRTLSTCVLAGSLDVVRAPSLKAKYFAAFLYDGGFLALAKVNRGPRYELRHWFSLEGFELNDCK</sequence>
<accession>A0AAD4LNB4</accession>
<reference evidence="3" key="1">
    <citation type="submission" date="2022-01" db="EMBL/GenBank/DDBJ databases">
        <title>Comparative genomics reveals a dynamic genome evolution in the ectomycorrhizal milk-cap (Lactarius) mushrooms.</title>
        <authorList>
            <consortium name="DOE Joint Genome Institute"/>
            <person name="Lebreton A."/>
            <person name="Tang N."/>
            <person name="Kuo A."/>
            <person name="LaButti K."/>
            <person name="Drula E."/>
            <person name="Barry K."/>
            <person name="Clum A."/>
            <person name="Lipzen A."/>
            <person name="Mousain D."/>
            <person name="Ng V."/>
            <person name="Wang R."/>
            <person name="Wang X."/>
            <person name="Dai Y."/>
            <person name="Henrissat B."/>
            <person name="Grigoriev I.V."/>
            <person name="Guerin-Laguette A."/>
            <person name="Yu F."/>
            <person name="Martin F.M."/>
        </authorList>
    </citation>
    <scope>NUCLEOTIDE SEQUENCE</scope>
    <source>
        <strain evidence="3">QP</strain>
    </source>
</reference>
<gene>
    <name evidence="3" type="ORF">EDB92DRAFT_939913</name>
</gene>